<keyword evidence="5 9" id="KW-0460">Magnesium</keyword>
<dbReference type="PROSITE" id="PS51371">
    <property type="entry name" value="CBS"/>
    <property type="match status" value="2"/>
</dbReference>
<comment type="similarity">
    <text evidence="2 9">Belongs to the SLC41A transporter family.</text>
</comment>
<comment type="subunit">
    <text evidence="9">Homodimer.</text>
</comment>
<keyword evidence="4 9" id="KW-0812">Transmembrane</keyword>
<feature type="transmembrane region" description="Helical" evidence="9">
    <location>
        <begin position="394"/>
        <end position="419"/>
    </location>
</feature>
<dbReference type="GO" id="GO:0015095">
    <property type="term" value="F:magnesium ion transmembrane transporter activity"/>
    <property type="evidence" value="ECO:0007669"/>
    <property type="project" value="UniProtKB-UniRule"/>
</dbReference>
<evidence type="ECO:0000256" key="1">
    <source>
        <dbReference type="ARBA" id="ARBA00004141"/>
    </source>
</evidence>
<dbReference type="InterPro" id="IPR006669">
    <property type="entry name" value="MgtE_transporter"/>
</dbReference>
<evidence type="ECO:0000256" key="8">
    <source>
        <dbReference type="PROSITE-ProRule" id="PRU00703"/>
    </source>
</evidence>
<evidence type="ECO:0000259" key="10">
    <source>
        <dbReference type="PROSITE" id="PS51371"/>
    </source>
</evidence>
<evidence type="ECO:0000256" key="6">
    <source>
        <dbReference type="ARBA" id="ARBA00022989"/>
    </source>
</evidence>
<sequence>MKKMDDQKNKYYEEIFKATEKNNRKKFRELFLKLHINDQVELFHLLYPENRKKVESFLEPAEFAELFEWMDSADQTEAYEAFSAEYVANLFYYMKIDNVVSFLSYRDEKERLALLSELNSAERSKVEEMLAYEPETAGSIMTKGFISVYVENTVQQTVNMVRTFAKETEMVYYIYVLDKESRLTGILSLRDMIIHPEDTIVQDVMLTQLTFVRVNDDQEAVARMIQDYDLLAVPVLNDEDVMLGIVTVDDVMDILVEETTEDFNEFSAIRKTKNKMERGEESAWQMARVRMPWIIILVFLGMISASLINSFEETLSQVVVLAAFIPVIMDSAGNVGTQSLAVAVRNISMGGKRTKKEFWENILKELLAGMMIGMTAGIVLSLVAGIFYQNLILAFIIAFSLFITLSLSTVVGAVIPFLINKLNIDPAIASGPFITTINDAMGLMIYFSMATKLLHVL</sequence>
<comment type="subcellular location">
    <subcellularLocation>
        <location evidence="9">Cell membrane</location>
        <topology evidence="9">Multi-pass membrane protein</topology>
    </subcellularLocation>
    <subcellularLocation>
        <location evidence="1">Membrane</location>
        <topology evidence="1">Multi-pass membrane protein</topology>
    </subcellularLocation>
</comment>
<evidence type="ECO:0000256" key="9">
    <source>
        <dbReference type="RuleBase" id="RU362011"/>
    </source>
</evidence>
<dbReference type="Gene3D" id="3.10.580.10">
    <property type="entry name" value="CBS-domain"/>
    <property type="match status" value="1"/>
</dbReference>
<evidence type="ECO:0000256" key="3">
    <source>
        <dbReference type="ARBA" id="ARBA00022448"/>
    </source>
</evidence>
<keyword evidence="7 9" id="KW-0472">Membrane</keyword>
<keyword evidence="6 9" id="KW-1133">Transmembrane helix</keyword>
<dbReference type="InterPro" id="IPR000644">
    <property type="entry name" value="CBS_dom"/>
</dbReference>
<keyword evidence="9" id="KW-0479">Metal-binding</keyword>
<dbReference type="PANTHER" id="PTHR43773">
    <property type="entry name" value="MAGNESIUM TRANSPORTER MGTE"/>
    <property type="match status" value="1"/>
</dbReference>
<dbReference type="Proteomes" id="UP000193435">
    <property type="component" value="Unassembled WGS sequence"/>
</dbReference>
<feature type="transmembrane region" description="Helical" evidence="9">
    <location>
        <begin position="317"/>
        <end position="344"/>
    </location>
</feature>
<dbReference type="InterPro" id="IPR006668">
    <property type="entry name" value="Mg_transptr_MgtE_intracell_dom"/>
</dbReference>
<evidence type="ECO:0000256" key="5">
    <source>
        <dbReference type="ARBA" id="ARBA00022842"/>
    </source>
</evidence>
<feature type="domain" description="CBS" evidence="10">
    <location>
        <begin position="141"/>
        <end position="204"/>
    </location>
</feature>
<organism evidence="11 12">
    <name type="scientific">Carnobacterium iners</name>
    <dbReference type="NCBI Taxonomy" id="1073423"/>
    <lineage>
        <taxon>Bacteria</taxon>
        <taxon>Bacillati</taxon>
        <taxon>Bacillota</taxon>
        <taxon>Bacilli</taxon>
        <taxon>Lactobacillales</taxon>
        <taxon>Carnobacteriaceae</taxon>
        <taxon>Carnobacterium</taxon>
    </lineage>
</organism>
<gene>
    <name evidence="11" type="ORF">SAMN04488700_2402</name>
</gene>
<name>A0A1X7NRE2_9LACT</name>
<dbReference type="Gene3D" id="1.10.357.20">
    <property type="entry name" value="SLC41 divalent cation transporters, integral membrane domain"/>
    <property type="match status" value="1"/>
</dbReference>
<reference evidence="11 12" key="1">
    <citation type="submission" date="2017-04" db="EMBL/GenBank/DDBJ databases">
        <authorList>
            <person name="Afonso C.L."/>
            <person name="Miller P.J."/>
            <person name="Scott M.A."/>
            <person name="Spackman E."/>
            <person name="Goraichik I."/>
            <person name="Dimitrov K.M."/>
            <person name="Suarez D.L."/>
            <person name="Swayne D.E."/>
        </authorList>
    </citation>
    <scope>NUCLEOTIDE SEQUENCE [LARGE SCALE GENOMIC DNA]</scope>
    <source>
        <strain evidence="11 12">LMG26642</strain>
    </source>
</reference>
<dbReference type="SUPFAM" id="SSF158791">
    <property type="entry name" value="MgtE N-terminal domain-like"/>
    <property type="match status" value="1"/>
</dbReference>
<dbReference type="InterPro" id="IPR046342">
    <property type="entry name" value="CBS_dom_sf"/>
</dbReference>
<dbReference type="InterPro" id="IPR006667">
    <property type="entry name" value="SLC41_membr_dom"/>
</dbReference>
<evidence type="ECO:0000313" key="11">
    <source>
        <dbReference type="EMBL" id="SMH40644.1"/>
    </source>
</evidence>
<evidence type="ECO:0000256" key="2">
    <source>
        <dbReference type="ARBA" id="ARBA00009749"/>
    </source>
</evidence>
<protein>
    <recommendedName>
        <fullName evidence="9">Magnesium transporter MgtE</fullName>
    </recommendedName>
</protein>
<dbReference type="STRING" id="1073423.SAMN04488700_2402"/>
<feature type="domain" description="CBS" evidence="10">
    <location>
        <begin position="205"/>
        <end position="261"/>
    </location>
</feature>
<keyword evidence="8" id="KW-0129">CBS domain</keyword>
<dbReference type="Pfam" id="PF03448">
    <property type="entry name" value="MgtE_N"/>
    <property type="match status" value="1"/>
</dbReference>
<dbReference type="GO" id="GO:0005886">
    <property type="term" value="C:plasma membrane"/>
    <property type="evidence" value="ECO:0007669"/>
    <property type="project" value="UniProtKB-SubCell"/>
</dbReference>
<keyword evidence="3 9" id="KW-0813">Transport</keyword>
<evidence type="ECO:0000256" key="7">
    <source>
        <dbReference type="ARBA" id="ARBA00023136"/>
    </source>
</evidence>
<dbReference type="EMBL" id="FXBJ01000002">
    <property type="protein sequence ID" value="SMH40644.1"/>
    <property type="molecule type" value="Genomic_DNA"/>
</dbReference>
<dbReference type="CDD" id="cd04606">
    <property type="entry name" value="CBS_pair_Mg_transporter"/>
    <property type="match status" value="1"/>
</dbReference>
<dbReference type="NCBIfam" id="TIGR00400">
    <property type="entry name" value="mgtE"/>
    <property type="match status" value="1"/>
</dbReference>
<feature type="transmembrane region" description="Helical" evidence="9">
    <location>
        <begin position="431"/>
        <end position="449"/>
    </location>
</feature>
<evidence type="ECO:0000256" key="4">
    <source>
        <dbReference type="ARBA" id="ARBA00022692"/>
    </source>
</evidence>
<keyword evidence="9" id="KW-1003">Cell membrane</keyword>
<evidence type="ECO:0000313" key="12">
    <source>
        <dbReference type="Proteomes" id="UP000193435"/>
    </source>
</evidence>
<feature type="transmembrane region" description="Helical" evidence="9">
    <location>
        <begin position="365"/>
        <end position="388"/>
    </location>
</feature>
<accession>A0A1X7NRE2</accession>
<dbReference type="OrthoDB" id="9790355at2"/>
<dbReference type="InterPro" id="IPR038076">
    <property type="entry name" value="MgtE_N_sf"/>
</dbReference>
<dbReference type="PANTHER" id="PTHR43773:SF1">
    <property type="entry name" value="MAGNESIUM TRANSPORTER MGTE"/>
    <property type="match status" value="1"/>
</dbReference>
<dbReference type="RefSeq" id="WP_085560414.1">
    <property type="nucleotide sequence ID" value="NZ_FXBJ01000002.1"/>
</dbReference>
<proteinExistence type="inferred from homology"/>
<dbReference type="InterPro" id="IPR036739">
    <property type="entry name" value="SLC41_membr_dom_sf"/>
</dbReference>
<dbReference type="SUPFAM" id="SSF54631">
    <property type="entry name" value="CBS-domain pair"/>
    <property type="match status" value="1"/>
</dbReference>
<dbReference type="Pfam" id="PF01769">
    <property type="entry name" value="MgtE"/>
    <property type="match status" value="1"/>
</dbReference>
<dbReference type="AlphaFoldDB" id="A0A1X7NRE2"/>
<dbReference type="SUPFAM" id="SSF161093">
    <property type="entry name" value="MgtE membrane domain-like"/>
    <property type="match status" value="1"/>
</dbReference>
<keyword evidence="12" id="KW-1185">Reference proteome</keyword>
<dbReference type="SMART" id="SM00924">
    <property type="entry name" value="MgtE_N"/>
    <property type="match status" value="1"/>
</dbReference>
<dbReference type="Gene3D" id="1.25.60.10">
    <property type="entry name" value="MgtE N-terminal domain-like"/>
    <property type="match status" value="1"/>
</dbReference>
<dbReference type="Pfam" id="PF00571">
    <property type="entry name" value="CBS"/>
    <property type="match status" value="2"/>
</dbReference>
<dbReference type="SMART" id="SM00116">
    <property type="entry name" value="CBS"/>
    <property type="match status" value="2"/>
</dbReference>
<dbReference type="GO" id="GO:0046872">
    <property type="term" value="F:metal ion binding"/>
    <property type="evidence" value="ECO:0007669"/>
    <property type="project" value="UniProtKB-KW"/>
</dbReference>
<comment type="function">
    <text evidence="9">Acts as a magnesium transporter.</text>
</comment>
<feature type="transmembrane region" description="Helical" evidence="9">
    <location>
        <begin position="293"/>
        <end position="311"/>
    </location>
</feature>